<dbReference type="InParanoid" id="A9UU29"/>
<dbReference type="Proteomes" id="UP000001357">
    <property type="component" value="Unassembled WGS sequence"/>
</dbReference>
<evidence type="ECO:0000313" key="2">
    <source>
        <dbReference type="Proteomes" id="UP000001357"/>
    </source>
</evidence>
<dbReference type="GeneID" id="5888868"/>
<proteinExistence type="predicted"/>
<dbReference type="RefSeq" id="XP_001744016.1">
    <property type="nucleotide sequence ID" value="XM_001743964.1"/>
</dbReference>
<dbReference type="EMBL" id="CH991545">
    <property type="protein sequence ID" value="EDQ91594.1"/>
    <property type="molecule type" value="Genomic_DNA"/>
</dbReference>
<organism evidence="1 2">
    <name type="scientific">Monosiga brevicollis</name>
    <name type="common">Choanoflagellate</name>
    <dbReference type="NCBI Taxonomy" id="81824"/>
    <lineage>
        <taxon>Eukaryota</taxon>
        <taxon>Choanoflagellata</taxon>
        <taxon>Craspedida</taxon>
        <taxon>Salpingoecidae</taxon>
        <taxon>Monosiga</taxon>
    </lineage>
</organism>
<dbReference type="AlphaFoldDB" id="A9UU29"/>
<keyword evidence="2" id="KW-1185">Reference proteome</keyword>
<gene>
    <name evidence="1" type="ORF">MONBRDRAFT_23653</name>
</gene>
<evidence type="ECO:0008006" key="3">
    <source>
        <dbReference type="Google" id="ProtNLM"/>
    </source>
</evidence>
<accession>A9UU29</accession>
<sequence length="611" mass="69160">MIDYLVQPALVGLYVLGKDVLYDEYLPDNPHVLIDVATNMFAKLVSAVVTVEFLVPYTTPLATWIEPLFHGAINGAIKHQFIDTDSLNAISFVEQGFQQVQPTALRPTGRYMASDPKLNKDFDNRYDNADLQMDRRAKDIAAAYTEYDEMKAYKMYLETLETEARVRDPGDPTSVEMTEIKADGTVEKKTVKITELLPKRSEFEQARRAVIVKINKLNEADLKQMFAEFETESIWELSSKRPEHAVTAGSLRHVIHELQPKVAPPATFFNSVNQYIDVDLPKHIHYVNQTDLHLVLTNNDMAGDNFNSMPSNLFSRIDIRVGNEIKQTVTDLEQWMDAVIYKDPWEHERHQEAKVYDAANYAVDSTAVFGALSDSPTIRIPITSLLTQCGIPLATCDEQVTLRFYSQVASNVLNTGNIALKEFKFMLREIRGDDSALQQISKPNLDWRFLEPKHEEKTLSLTDGSTTTWVLNNFSPDDLCSHMWVFVRNTNLAGANRDTMLSDVIDRIWLEDESGHNLTNGIQWKAPELLAINYPDNFNNTASQSHGLYLVYCPATDPQADYREGVMSGAQPLVRNMKLRITAQATGNYNCTVVAMCYKHCRVQGGQLIVQ</sequence>
<name>A9UU29_MONBE</name>
<evidence type="ECO:0000313" key="1">
    <source>
        <dbReference type="EMBL" id="EDQ91594.1"/>
    </source>
</evidence>
<protein>
    <recommendedName>
        <fullName evidence="3">Capsid protein</fullName>
    </recommendedName>
</protein>
<reference evidence="1 2" key="1">
    <citation type="journal article" date="2008" name="Nature">
        <title>The genome of the choanoflagellate Monosiga brevicollis and the origin of metazoans.</title>
        <authorList>
            <consortium name="JGI Sequencing"/>
            <person name="King N."/>
            <person name="Westbrook M.J."/>
            <person name="Young S.L."/>
            <person name="Kuo A."/>
            <person name="Abedin M."/>
            <person name="Chapman J."/>
            <person name="Fairclough S."/>
            <person name="Hellsten U."/>
            <person name="Isogai Y."/>
            <person name="Letunic I."/>
            <person name="Marr M."/>
            <person name="Pincus D."/>
            <person name="Putnam N."/>
            <person name="Rokas A."/>
            <person name="Wright K.J."/>
            <person name="Zuzow R."/>
            <person name="Dirks W."/>
            <person name="Good M."/>
            <person name="Goodstein D."/>
            <person name="Lemons D."/>
            <person name="Li W."/>
            <person name="Lyons J.B."/>
            <person name="Morris A."/>
            <person name="Nichols S."/>
            <person name="Richter D.J."/>
            <person name="Salamov A."/>
            <person name="Bork P."/>
            <person name="Lim W.A."/>
            <person name="Manning G."/>
            <person name="Miller W.T."/>
            <person name="McGinnis W."/>
            <person name="Shapiro H."/>
            <person name="Tjian R."/>
            <person name="Grigoriev I.V."/>
            <person name="Rokhsar D."/>
        </authorList>
    </citation>
    <scope>NUCLEOTIDE SEQUENCE [LARGE SCALE GENOMIC DNA]</scope>
    <source>
        <strain evidence="2">MX1 / ATCC 50154</strain>
    </source>
</reference>
<dbReference type="KEGG" id="mbr:MONBRDRAFT_23653"/>